<accession>A0A9D2SD69</accession>
<dbReference type="Proteomes" id="UP000886883">
    <property type="component" value="Unassembled WGS sequence"/>
</dbReference>
<feature type="domain" description="DUF4316" evidence="2">
    <location>
        <begin position="174"/>
        <end position="201"/>
    </location>
</feature>
<gene>
    <name evidence="3" type="ORF">H9763_04805</name>
</gene>
<dbReference type="Pfam" id="PF14195">
    <property type="entry name" value="DUF4316"/>
    <property type="match status" value="1"/>
</dbReference>
<dbReference type="AlphaFoldDB" id="A0A9D2SD69"/>
<evidence type="ECO:0000313" key="4">
    <source>
        <dbReference type="Proteomes" id="UP000886883"/>
    </source>
</evidence>
<reference evidence="3" key="2">
    <citation type="submission" date="2021-04" db="EMBL/GenBank/DDBJ databases">
        <authorList>
            <person name="Gilroy R."/>
        </authorList>
    </citation>
    <scope>NUCLEOTIDE SEQUENCE</scope>
    <source>
        <strain evidence="3">USAMLcec3-2134</strain>
    </source>
</reference>
<evidence type="ECO:0000313" key="3">
    <source>
        <dbReference type="EMBL" id="HJB90771.1"/>
    </source>
</evidence>
<sequence length="313" mass="35470">MNQEQRDGSMLLSPVPFPPGMEKDLEGVEYLLETGEVLYSCPTAPDYFVSDNRLADGTLTTPHIYRAVTGEDGLVFCRDDTANIPSPYEMQGPELPIQQEGVPYGLFHPRIEPGYILKNGIALLECEKDAYGNYKGGAGIDGMFLQTGRLFAPVKDEGGPLLSFREVQERPELRENYLRVAELETEQNYNQIDGIINNEPPRVNQGYVILESAEVGNKEFVLAENPRAPQPFVTWMRNMDNDRERGGENFFWGYYFTDRDAAQKNFVSRVEDEREYLAQRSPSLLEHLKRGKEEAAKHPGRNAPEKPRGGMER</sequence>
<protein>
    <submittedName>
        <fullName evidence="3">DUF4316 domain-containing protein</fullName>
    </submittedName>
</protein>
<proteinExistence type="predicted"/>
<dbReference type="EMBL" id="DWXE01000016">
    <property type="protein sequence ID" value="HJB90771.1"/>
    <property type="molecule type" value="Genomic_DNA"/>
</dbReference>
<comment type="caution">
    <text evidence="3">The sequence shown here is derived from an EMBL/GenBank/DDBJ whole genome shotgun (WGS) entry which is preliminary data.</text>
</comment>
<evidence type="ECO:0000256" key="1">
    <source>
        <dbReference type="SAM" id="MobiDB-lite"/>
    </source>
</evidence>
<reference evidence="3" key="1">
    <citation type="journal article" date="2021" name="PeerJ">
        <title>Extensive microbial diversity within the chicken gut microbiome revealed by metagenomics and culture.</title>
        <authorList>
            <person name="Gilroy R."/>
            <person name="Ravi A."/>
            <person name="Getino M."/>
            <person name="Pursley I."/>
            <person name="Horton D.L."/>
            <person name="Alikhan N.F."/>
            <person name="Baker D."/>
            <person name="Gharbi K."/>
            <person name="Hall N."/>
            <person name="Watson M."/>
            <person name="Adriaenssens E.M."/>
            <person name="Foster-Nyarko E."/>
            <person name="Jarju S."/>
            <person name="Secka A."/>
            <person name="Antonio M."/>
            <person name="Oren A."/>
            <person name="Chaudhuri R.R."/>
            <person name="La Ragione R."/>
            <person name="Hildebrand F."/>
            <person name="Pallen M.J."/>
        </authorList>
    </citation>
    <scope>NUCLEOTIDE SEQUENCE</scope>
    <source>
        <strain evidence="3">USAMLcec3-2134</strain>
    </source>
</reference>
<feature type="compositionally biased region" description="Basic and acidic residues" evidence="1">
    <location>
        <begin position="286"/>
        <end position="313"/>
    </location>
</feature>
<organism evidence="3 4">
    <name type="scientific">Candidatus Eisenbergiella merdigallinarum</name>
    <dbReference type="NCBI Taxonomy" id="2838552"/>
    <lineage>
        <taxon>Bacteria</taxon>
        <taxon>Bacillati</taxon>
        <taxon>Bacillota</taxon>
        <taxon>Clostridia</taxon>
        <taxon>Lachnospirales</taxon>
        <taxon>Lachnospiraceae</taxon>
        <taxon>Eisenbergiella</taxon>
    </lineage>
</organism>
<name>A0A9D2SD69_9FIRM</name>
<evidence type="ECO:0000259" key="2">
    <source>
        <dbReference type="Pfam" id="PF14195"/>
    </source>
</evidence>
<dbReference type="InterPro" id="IPR025465">
    <property type="entry name" value="DUF4316"/>
</dbReference>
<feature type="region of interest" description="Disordered" evidence="1">
    <location>
        <begin position="278"/>
        <end position="313"/>
    </location>
</feature>